<name>A0ABR2UKJ8_9PEZI</name>
<evidence type="ECO:0000313" key="1">
    <source>
        <dbReference type="EMBL" id="KAK9415062.1"/>
    </source>
</evidence>
<dbReference type="Proteomes" id="UP001408356">
    <property type="component" value="Unassembled WGS sequence"/>
</dbReference>
<accession>A0ABR2UKJ8</accession>
<dbReference type="InterPro" id="IPR011051">
    <property type="entry name" value="RmlC_Cupin_sf"/>
</dbReference>
<evidence type="ECO:0000313" key="2">
    <source>
        <dbReference type="Proteomes" id="UP001408356"/>
    </source>
</evidence>
<protein>
    <submittedName>
        <fullName evidence="1">Cupin 2 conserved barrel domain-containing protein</fullName>
    </submittedName>
</protein>
<keyword evidence="2" id="KW-1185">Reference proteome</keyword>
<dbReference type="SUPFAM" id="SSF51182">
    <property type="entry name" value="RmlC-like cupins"/>
    <property type="match status" value="1"/>
</dbReference>
<sequence>MEMEFSDSDQVITVLDGAVSTRVIHHPERSFAFHVTLDLVKGRDFFKQKPPLHFHANQDEYIQAVEGTTVLEIEGRQILLSSDDPEYRIPAWTDHRTYPLDSELRENTVSKFLLSGEKTYELFQLNTLFFENWYKYQDEMVSSGRNIDLVQVLSTFDAGGTYIAFPWWVPFGQRVSQIIGIVVGRWIGGLLGYQPFYRKYSTNWDLACREMKSSIFQTRFADGPKKD</sequence>
<dbReference type="EMBL" id="JARVKF010000419">
    <property type="protein sequence ID" value="KAK9415062.1"/>
    <property type="molecule type" value="Genomic_DNA"/>
</dbReference>
<dbReference type="Gene3D" id="2.60.120.10">
    <property type="entry name" value="Jelly Rolls"/>
    <property type="match status" value="1"/>
</dbReference>
<comment type="caution">
    <text evidence="1">The sequence shown here is derived from an EMBL/GenBank/DDBJ whole genome shotgun (WGS) entry which is preliminary data.</text>
</comment>
<dbReference type="CDD" id="cd02208">
    <property type="entry name" value="cupin_RmlC-like"/>
    <property type="match status" value="1"/>
</dbReference>
<organism evidence="1 2">
    <name type="scientific">Seiridium unicorne</name>
    <dbReference type="NCBI Taxonomy" id="138068"/>
    <lineage>
        <taxon>Eukaryota</taxon>
        <taxon>Fungi</taxon>
        <taxon>Dikarya</taxon>
        <taxon>Ascomycota</taxon>
        <taxon>Pezizomycotina</taxon>
        <taxon>Sordariomycetes</taxon>
        <taxon>Xylariomycetidae</taxon>
        <taxon>Amphisphaeriales</taxon>
        <taxon>Sporocadaceae</taxon>
        <taxon>Seiridium</taxon>
    </lineage>
</organism>
<proteinExistence type="predicted"/>
<gene>
    <name evidence="1" type="ORF">SUNI508_10667</name>
</gene>
<dbReference type="InterPro" id="IPR014710">
    <property type="entry name" value="RmlC-like_jellyroll"/>
</dbReference>
<reference evidence="1 2" key="1">
    <citation type="journal article" date="2024" name="J. Plant Pathol.">
        <title>Sequence and assembly of the genome of Seiridium unicorne, isolate CBS 538.82, causal agent of cypress canker disease.</title>
        <authorList>
            <person name="Scali E."/>
            <person name="Rocca G.D."/>
            <person name="Danti R."/>
            <person name="Garbelotto M."/>
            <person name="Barberini S."/>
            <person name="Baroncelli R."/>
            <person name="Emiliani G."/>
        </authorList>
    </citation>
    <scope>NUCLEOTIDE SEQUENCE [LARGE SCALE GENOMIC DNA]</scope>
    <source>
        <strain evidence="1 2">BM-138-508</strain>
    </source>
</reference>